<feature type="compositionally biased region" description="Basic residues" evidence="1">
    <location>
        <begin position="81"/>
        <end position="90"/>
    </location>
</feature>
<evidence type="ECO:0000313" key="3">
    <source>
        <dbReference type="Proteomes" id="UP000053611"/>
    </source>
</evidence>
<keyword evidence="3" id="KW-1185">Reference proteome</keyword>
<accession>A0A0J0XG75</accession>
<name>A0A0J0XG75_9TREE</name>
<feature type="region of interest" description="Disordered" evidence="1">
    <location>
        <begin position="53"/>
        <end position="177"/>
    </location>
</feature>
<sequence length="177" mass="19531">MDVPLYHHPVRIYASPSTECLLPRPGGPRFATQDTDPFGDPYLVGVQVGFRRRSLGSRPWADDDPAPGRRWSTAAAEVGRRARNTLRRASHGNPLPVPPPQMHPSAHLAENENENGNAHEEREHSPVSTTTSVVAAPREAASSPPRGEVHQPQEGRRRGSLHKWLRQDKRDGSKDAA</sequence>
<reference evidence="2 3" key="1">
    <citation type="submission" date="2015-03" db="EMBL/GenBank/DDBJ databases">
        <title>Genomics and transcriptomics of the oil-accumulating basidiomycete yeast T. oleaginosus allow insights into substrate utilization and the diverse evolutionary trajectories of mating systems in fungi.</title>
        <authorList>
            <consortium name="DOE Joint Genome Institute"/>
            <person name="Kourist R."/>
            <person name="Kracht O."/>
            <person name="Bracharz F."/>
            <person name="Lipzen A."/>
            <person name="Nolan M."/>
            <person name="Ohm R."/>
            <person name="Grigoriev I."/>
            <person name="Sun S."/>
            <person name="Heitman J."/>
            <person name="Bruck T."/>
            <person name="Nowrousian M."/>
        </authorList>
    </citation>
    <scope>NUCLEOTIDE SEQUENCE [LARGE SCALE GENOMIC DNA]</scope>
    <source>
        <strain evidence="2 3">IBC0246</strain>
    </source>
</reference>
<protein>
    <submittedName>
        <fullName evidence="2">Uncharacterized protein</fullName>
    </submittedName>
</protein>
<evidence type="ECO:0000313" key="2">
    <source>
        <dbReference type="EMBL" id="KLT40051.1"/>
    </source>
</evidence>
<dbReference type="EMBL" id="KQ087243">
    <property type="protein sequence ID" value="KLT40051.1"/>
    <property type="molecule type" value="Genomic_DNA"/>
</dbReference>
<dbReference type="AlphaFoldDB" id="A0A0J0XG75"/>
<organism evidence="2 3">
    <name type="scientific">Cutaneotrichosporon oleaginosum</name>
    <dbReference type="NCBI Taxonomy" id="879819"/>
    <lineage>
        <taxon>Eukaryota</taxon>
        <taxon>Fungi</taxon>
        <taxon>Dikarya</taxon>
        <taxon>Basidiomycota</taxon>
        <taxon>Agaricomycotina</taxon>
        <taxon>Tremellomycetes</taxon>
        <taxon>Trichosporonales</taxon>
        <taxon>Trichosporonaceae</taxon>
        <taxon>Cutaneotrichosporon</taxon>
    </lineage>
</organism>
<evidence type="ECO:0000256" key="1">
    <source>
        <dbReference type="SAM" id="MobiDB-lite"/>
    </source>
</evidence>
<dbReference type="Proteomes" id="UP000053611">
    <property type="component" value="Unassembled WGS sequence"/>
</dbReference>
<feature type="compositionally biased region" description="Basic and acidic residues" evidence="1">
    <location>
        <begin position="147"/>
        <end position="157"/>
    </location>
</feature>
<gene>
    <name evidence="2" type="ORF">CC85DRAFT_330264</name>
</gene>
<proteinExistence type="predicted"/>
<feature type="compositionally biased region" description="Low complexity" evidence="1">
    <location>
        <begin position="132"/>
        <end position="146"/>
    </location>
</feature>
<dbReference type="GeneID" id="28987515"/>
<feature type="compositionally biased region" description="Basic and acidic residues" evidence="1">
    <location>
        <begin position="165"/>
        <end position="177"/>
    </location>
</feature>